<gene>
    <name evidence="1" type="ORF">NTEN_LOCUS13943</name>
</gene>
<dbReference type="EMBL" id="CADCXU010020631">
    <property type="protein sequence ID" value="CAB0008710.1"/>
    <property type="molecule type" value="Genomic_DNA"/>
</dbReference>
<organism evidence="1 2">
    <name type="scientific">Nesidiocoris tenuis</name>
    <dbReference type="NCBI Taxonomy" id="355587"/>
    <lineage>
        <taxon>Eukaryota</taxon>
        <taxon>Metazoa</taxon>
        <taxon>Ecdysozoa</taxon>
        <taxon>Arthropoda</taxon>
        <taxon>Hexapoda</taxon>
        <taxon>Insecta</taxon>
        <taxon>Pterygota</taxon>
        <taxon>Neoptera</taxon>
        <taxon>Paraneoptera</taxon>
        <taxon>Hemiptera</taxon>
        <taxon>Heteroptera</taxon>
        <taxon>Panheteroptera</taxon>
        <taxon>Cimicomorpha</taxon>
        <taxon>Miridae</taxon>
        <taxon>Dicyphina</taxon>
        <taxon>Nesidiocoris</taxon>
    </lineage>
</organism>
<dbReference type="Proteomes" id="UP000479000">
    <property type="component" value="Unassembled WGS sequence"/>
</dbReference>
<name>A0A6H5GX86_9HEMI</name>
<protein>
    <submittedName>
        <fullName evidence="1">Uncharacterized protein</fullName>
    </submittedName>
</protein>
<evidence type="ECO:0000313" key="1">
    <source>
        <dbReference type="EMBL" id="CAB0008710.1"/>
    </source>
</evidence>
<proteinExistence type="predicted"/>
<feature type="non-terminal residue" evidence="1">
    <location>
        <position position="84"/>
    </location>
</feature>
<dbReference type="AlphaFoldDB" id="A0A6H5GX86"/>
<accession>A0A6H5GX86</accession>
<reference evidence="1 2" key="1">
    <citation type="submission" date="2020-02" db="EMBL/GenBank/DDBJ databases">
        <authorList>
            <person name="Ferguson B K."/>
        </authorList>
    </citation>
    <scope>NUCLEOTIDE SEQUENCE [LARGE SCALE GENOMIC DNA]</scope>
</reference>
<evidence type="ECO:0000313" key="2">
    <source>
        <dbReference type="Proteomes" id="UP000479000"/>
    </source>
</evidence>
<sequence>MTPMTATISPGRVAIFREIRRLAGVGYDCVAEGCDRLLRVRVSACGLCSLLKPFAYKTRPVRRIGTVVISRSTASDEVSTHTKT</sequence>
<keyword evidence="2" id="KW-1185">Reference proteome</keyword>